<organism evidence="4 5">
    <name type="scientific">Zancudomyces culisetae</name>
    <name type="common">Gut fungus</name>
    <name type="synonym">Smittium culisetae</name>
    <dbReference type="NCBI Taxonomy" id="1213189"/>
    <lineage>
        <taxon>Eukaryota</taxon>
        <taxon>Fungi</taxon>
        <taxon>Fungi incertae sedis</taxon>
        <taxon>Zoopagomycota</taxon>
        <taxon>Kickxellomycotina</taxon>
        <taxon>Harpellomycetes</taxon>
        <taxon>Harpellales</taxon>
        <taxon>Legeriomycetaceae</taxon>
        <taxon>Zancudomyces</taxon>
    </lineage>
</organism>
<dbReference type="EMBL" id="LSSK01001820">
    <property type="protein sequence ID" value="OMH78737.1"/>
    <property type="molecule type" value="Genomic_DNA"/>
</dbReference>
<dbReference type="InterPro" id="IPR009003">
    <property type="entry name" value="Peptidase_S1_PA"/>
</dbReference>
<feature type="signal peptide" evidence="2">
    <location>
        <begin position="1"/>
        <end position="27"/>
    </location>
</feature>
<dbReference type="InterPro" id="IPR001254">
    <property type="entry name" value="Trypsin_dom"/>
</dbReference>
<keyword evidence="2" id="KW-0732">Signal</keyword>
<evidence type="ECO:0000313" key="5">
    <source>
        <dbReference type="Proteomes" id="UP000188320"/>
    </source>
</evidence>
<dbReference type="Proteomes" id="UP000188320">
    <property type="component" value="Unassembled WGS sequence"/>
</dbReference>
<dbReference type="PROSITE" id="PS50240">
    <property type="entry name" value="TRYPSIN_DOM"/>
    <property type="match status" value="1"/>
</dbReference>
<dbReference type="Gene3D" id="2.40.10.10">
    <property type="entry name" value="Trypsin-like serine proteases"/>
    <property type="match status" value="1"/>
</dbReference>
<gene>
    <name evidence="4" type="ORF">AX774_g7864</name>
</gene>
<dbReference type="OrthoDB" id="6380398at2759"/>
<feature type="domain" description="Peptidase S1" evidence="3">
    <location>
        <begin position="53"/>
        <end position="179"/>
    </location>
</feature>
<comment type="caution">
    <text evidence="4">The sequence shown here is derived from an EMBL/GenBank/DDBJ whole genome shotgun (WGS) entry which is preliminary data.</text>
</comment>
<dbReference type="InterPro" id="IPR050430">
    <property type="entry name" value="Peptidase_S1"/>
</dbReference>
<protein>
    <submittedName>
        <fullName evidence="4">Trypsin</fullName>
    </submittedName>
</protein>
<evidence type="ECO:0000256" key="1">
    <source>
        <dbReference type="ARBA" id="ARBA00023157"/>
    </source>
</evidence>
<dbReference type="PANTHER" id="PTHR24276:SF98">
    <property type="entry name" value="FI18310P1-RELATED"/>
    <property type="match status" value="1"/>
</dbReference>
<evidence type="ECO:0000313" key="4">
    <source>
        <dbReference type="EMBL" id="OMH78737.1"/>
    </source>
</evidence>
<dbReference type="SUPFAM" id="SSF50494">
    <property type="entry name" value="Trypsin-like serine proteases"/>
    <property type="match status" value="1"/>
</dbReference>
<dbReference type="PANTHER" id="PTHR24276">
    <property type="entry name" value="POLYSERASE-RELATED"/>
    <property type="match status" value="1"/>
</dbReference>
<evidence type="ECO:0000259" key="3">
    <source>
        <dbReference type="PROSITE" id="PS50240"/>
    </source>
</evidence>
<dbReference type="GO" id="GO:0006508">
    <property type="term" value="P:proteolysis"/>
    <property type="evidence" value="ECO:0007669"/>
    <property type="project" value="InterPro"/>
</dbReference>
<feature type="non-terminal residue" evidence="4">
    <location>
        <position position="179"/>
    </location>
</feature>
<feature type="chain" id="PRO_5012593609" evidence="2">
    <location>
        <begin position="28"/>
        <end position="179"/>
    </location>
</feature>
<dbReference type="Pfam" id="PF00089">
    <property type="entry name" value="Trypsin"/>
    <property type="match status" value="1"/>
</dbReference>
<evidence type="ECO:0000256" key="2">
    <source>
        <dbReference type="SAM" id="SignalP"/>
    </source>
</evidence>
<proteinExistence type="predicted"/>
<dbReference type="AlphaFoldDB" id="A0A1R1PCN8"/>
<dbReference type="GO" id="GO:0004252">
    <property type="term" value="F:serine-type endopeptidase activity"/>
    <property type="evidence" value="ECO:0007669"/>
    <property type="project" value="InterPro"/>
</dbReference>
<reference evidence="5" key="1">
    <citation type="submission" date="2017-01" db="EMBL/GenBank/DDBJ databases">
        <authorList>
            <person name="Wang Y."/>
            <person name="White M."/>
            <person name="Kvist S."/>
            <person name="Moncalvo J.-M."/>
        </authorList>
    </citation>
    <scope>NUCLEOTIDE SEQUENCE [LARGE SCALE GENOMIC DNA]</scope>
    <source>
        <strain evidence="5">COL-18-3</strain>
    </source>
</reference>
<keyword evidence="5" id="KW-1185">Reference proteome</keyword>
<dbReference type="InterPro" id="IPR043504">
    <property type="entry name" value="Peptidase_S1_PA_chymotrypsin"/>
</dbReference>
<accession>A0A1R1PCN8</accession>
<name>A0A1R1PCN8_ZANCU</name>
<keyword evidence="1" id="KW-1015">Disulfide bond</keyword>
<sequence length="179" mass="19442">MLFSVKQSVLKAIVTTLALSSLNPASAAAVSNSGLATNNLVDSTANFQKNARILGGEPAKIEEFPYMGGLVVRFGEKYVFCTGSLISDKFVVTLSACFYYRGYDTEISDISVTLGTDVNSYEADVQSYNVKEYYFHPDFSIETSIGRANIGLIELSQPVPKDVATPARIYSGKVTDDMM</sequence>